<proteinExistence type="predicted"/>
<gene>
    <name evidence="1" type="ORF">BDV98DRAFT_336517</name>
</gene>
<dbReference type="Proteomes" id="UP000305067">
    <property type="component" value="Unassembled WGS sequence"/>
</dbReference>
<evidence type="ECO:0000313" key="2">
    <source>
        <dbReference type="Proteomes" id="UP000305067"/>
    </source>
</evidence>
<sequence>MGMGRDRGGEESDYVGDLVEACPLVAVELSRSLVLCGVFFLCILSVMSIIPSQSRFPCLPKFIVYVSCPTFLPSSLLHRFLDRIIPSYVCHSPFPFQSKCTVDTSHYLHYCIVIFHFFVRQRLL</sequence>
<reference evidence="1 2" key="1">
    <citation type="journal article" date="2019" name="Nat. Ecol. Evol.">
        <title>Megaphylogeny resolves global patterns of mushroom evolution.</title>
        <authorList>
            <person name="Varga T."/>
            <person name="Krizsan K."/>
            <person name="Foldi C."/>
            <person name="Dima B."/>
            <person name="Sanchez-Garcia M."/>
            <person name="Sanchez-Ramirez S."/>
            <person name="Szollosi G.J."/>
            <person name="Szarkandi J.G."/>
            <person name="Papp V."/>
            <person name="Albert L."/>
            <person name="Andreopoulos W."/>
            <person name="Angelini C."/>
            <person name="Antonin V."/>
            <person name="Barry K.W."/>
            <person name="Bougher N.L."/>
            <person name="Buchanan P."/>
            <person name="Buyck B."/>
            <person name="Bense V."/>
            <person name="Catcheside P."/>
            <person name="Chovatia M."/>
            <person name="Cooper J."/>
            <person name="Damon W."/>
            <person name="Desjardin D."/>
            <person name="Finy P."/>
            <person name="Geml J."/>
            <person name="Haridas S."/>
            <person name="Hughes K."/>
            <person name="Justo A."/>
            <person name="Karasinski D."/>
            <person name="Kautmanova I."/>
            <person name="Kiss B."/>
            <person name="Kocsube S."/>
            <person name="Kotiranta H."/>
            <person name="LaButti K.M."/>
            <person name="Lechner B.E."/>
            <person name="Liimatainen K."/>
            <person name="Lipzen A."/>
            <person name="Lukacs Z."/>
            <person name="Mihaltcheva S."/>
            <person name="Morgado L.N."/>
            <person name="Niskanen T."/>
            <person name="Noordeloos M.E."/>
            <person name="Ohm R.A."/>
            <person name="Ortiz-Santana B."/>
            <person name="Ovrebo C."/>
            <person name="Racz N."/>
            <person name="Riley R."/>
            <person name="Savchenko A."/>
            <person name="Shiryaev A."/>
            <person name="Soop K."/>
            <person name="Spirin V."/>
            <person name="Szebenyi C."/>
            <person name="Tomsovsky M."/>
            <person name="Tulloss R.E."/>
            <person name="Uehling J."/>
            <person name="Grigoriev I.V."/>
            <person name="Vagvolgyi C."/>
            <person name="Papp T."/>
            <person name="Martin F.M."/>
            <person name="Miettinen O."/>
            <person name="Hibbett D.S."/>
            <person name="Nagy L.G."/>
        </authorList>
    </citation>
    <scope>NUCLEOTIDE SEQUENCE [LARGE SCALE GENOMIC DNA]</scope>
    <source>
        <strain evidence="1 2">CBS 309.79</strain>
    </source>
</reference>
<name>A0A5C3Q2K0_9AGAR</name>
<evidence type="ECO:0000313" key="1">
    <source>
        <dbReference type="EMBL" id="TFK96222.1"/>
    </source>
</evidence>
<protein>
    <submittedName>
        <fullName evidence="1">Uncharacterized protein</fullName>
    </submittedName>
</protein>
<dbReference type="AlphaFoldDB" id="A0A5C3Q2K0"/>
<keyword evidence="2" id="KW-1185">Reference proteome</keyword>
<accession>A0A5C3Q2K0</accession>
<organism evidence="1 2">
    <name type="scientific">Pterulicium gracile</name>
    <dbReference type="NCBI Taxonomy" id="1884261"/>
    <lineage>
        <taxon>Eukaryota</taxon>
        <taxon>Fungi</taxon>
        <taxon>Dikarya</taxon>
        <taxon>Basidiomycota</taxon>
        <taxon>Agaricomycotina</taxon>
        <taxon>Agaricomycetes</taxon>
        <taxon>Agaricomycetidae</taxon>
        <taxon>Agaricales</taxon>
        <taxon>Pleurotineae</taxon>
        <taxon>Pterulaceae</taxon>
        <taxon>Pterulicium</taxon>
    </lineage>
</organism>
<dbReference type="EMBL" id="ML178864">
    <property type="protein sequence ID" value="TFK96222.1"/>
    <property type="molecule type" value="Genomic_DNA"/>
</dbReference>